<feature type="active site" evidence="4">
    <location>
        <position position="133"/>
    </location>
</feature>
<evidence type="ECO:0000256" key="1">
    <source>
        <dbReference type="ARBA" id="ARBA00000073"/>
    </source>
</evidence>
<dbReference type="SMART" id="SM00363">
    <property type="entry name" value="S4"/>
    <property type="match status" value="1"/>
</dbReference>
<dbReference type="OrthoDB" id="9807829at2"/>
<dbReference type="InterPro" id="IPR036986">
    <property type="entry name" value="S4_RNA-bd_sf"/>
</dbReference>
<dbReference type="Pfam" id="PF00849">
    <property type="entry name" value="PseudoU_synth_2"/>
    <property type="match status" value="1"/>
</dbReference>
<dbReference type="Gene3D" id="3.30.2350.10">
    <property type="entry name" value="Pseudouridine synthase"/>
    <property type="match status" value="1"/>
</dbReference>
<dbReference type="PANTHER" id="PTHR21600">
    <property type="entry name" value="MITOCHONDRIAL RNA PSEUDOURIDINE SYNTHASE"/>
    <property type="match status" value="1"/>
</dbReference>
<dbReference type="EC" id="5.4.99.-" evidence="6"/>
<dbReference type="InterPro" id="IPR006224">
    <property type="entry name" value="PsdUridine_synth_RluA-like_CS"/>
</dbReference>
<evidence type="ECO:0000313" key="8">
    <source>
        <dbReference type="EMBL" id="QBI21829.1"/>
    </source>
</evidence>
<dbReference type="SUPFAM" id="SSF55120">
    <property type="entry name" value="Pseudouridine synthase"/>
    <property type="match status" value="1"/>
</dbReference>
<evidence type="ECO:0000256" key="5">
    <source>
        <dbReference type="PROSITE-ProRule" id="PRU00182"/>
    </source>
</evidence>
<comment type="function">
    <text evidence="6">Responsible for synthesis of pseudouridine from uracil.</text>
</comment>
<feature type="domain" description="RNA-binding S4" evidence="7">
    <location>
        <begin position="13"/>
        <end position="70"/>
    </location>
</feature>
<dbReference type="GO" id="GO:0003723">
    <property type="term" value="F:RNA binding"/>
    <property type="evidence" value="ECO:0007669"/>
    <property type="project" value="UniProtKB-KW"/>
</dbReference>
<dbReference type="PROSITE" id="PS50889">
    <property type="entry name" value="S4"/>
    <property type="match status" value="1"/>
</dbReference>
<dbReference type="InterPro" id="IPR002942">
    <property type="entry name" value="S4_RNA-bd"/>
</dbReference>
<keyword evidence="3 6" id="KW-0413">Isomerase</keyword>
<dbReference type="NCBIfam" id="TIGR00005">
    <property type="entry name" value="rluA_subfam"/>
    <property type="match status" value="1"/>
</dbReference>
<dbReference type="Pfam" id="PF01479">
    <property type="entry name" value="S4"/>
    <property type="match status" value="1"/>
</dbReference>
<keyword evidence="5" id="KW-0694">RNA-binding</keyword>
<dbReference type="CDD" id="cd00165">
    <property type="entry name" value="S4"/>
    <property type="match status" value="1"/>
</dbReference>
<dbReference type="InterPro" id="IPR006145">
    <property type="entry name" value="PsdUridine_synth_RsuA/RluA"/>
</dbReference>
<dbReference type="Proteomes" id="UP000291469">
    <property type="component" value="Chromosome"/>
</dbReference>
<organism evidence="8 9">
    <name type="scientific">Egibacter rhizosphaerae</name>
    <dbReference type="NCBI Taxonomy" id="1670831"/>
    <lineage>
        <taxon>Bacteria</taxon>
        <taxon>Bacillati</taxon>
        <taxon>Actinomycetota</taxon>
        <taxon>Nitriliruptoria</taxon>
        <taxon>Egibacterales</taxon>
        <taxon>Egibacteraceae</taxon>
        <taxon>Egibacter</taxon>
    </lineage>
</organism>
<dbReference type="Gene3D" id="3.10.290.10">
    <property type="entry name" value="RNA-binding S4 domain"/>
    <property type="match status" value="1"/>
</dbReference>
<dbReference type="GO" id="GO:0000455">
    <property type="term" value="P:enzyme-directed rRNA pseudouridine synthesis"/>
    <property type="evidence" value="ECO:0007669"/>
    <property type="project" value="TreeGrafter"/>
</dbReference>
<evidence type="ECO:0000256" key="3">
    <source>
        <dbReference type="ARBA" id="ARBA00023235"/>
    </source>
</evidence>
<name>A0A411YKT4_9ACTN</name>
<dbReference type="PANTHER" id="PTHR21600:SF44">
    <property type="entry name" value="RIBOSOMAL LARGE SUBUNIT PSEUDOURIDINE SYNTHASE D"/>
    <property type="match status" value="1"/>
</dbReference>
<evidence type="ECO:0000256" key="4">
    <source>
        <dbReference type="PIRSR" id="PIRSR606225-1"/>
    </source>
</evidence>
<evidence type="ECO:0000256" key="2">
    <source>
        <dbReference type="ARBA" id="ARBA00010876"/>
    </source>
</evidence>
<protein>
    <recommendedName>
        <fullName evidence="6">Pseudouridine synthase</fullName>
        <ecNumber evidence="6">5.4.99.-</ecNumber>
    </recommendedName>
</protein>
<dbReference type="AlphaFoldDB" id="A0A411YKT4"/>
<evidence type="ECO:0000259" key="7">
    <source>
        <dbReference type="SMART" id="SM00363"/>
    </source>
</evidence>
<dbReference type="InterPro" id="IPR050188">
    <property type="entry name" value="RluA_PseudoU_synthase"/>
</dbReference>
<comment type="catalytic activity">
    <reaction evidence="1 6">
        <text>a uridine in RNA = a pseudouridine in RNA</text>
        <dbReference type="Rhea" id="RHEA:48348"/>
        <dbReference type="Rhea" id="RHEA-COMP:12068"/>
        <dbReference type="Rhea" id="RHEA-COMP:12069"/>
        <dbReference type="ChEBI" id="CHEBI:65314"/>
        <dbReference type="ChEBI" id="CHEBI:65315"/>
    </reaction>
</comment>
<comment type="similarity">
    <text evidence="2 6">Belongs to the pseudouridine synthase RluA family.</text>
</comment>
<dbReference type="InterPro" id="IPR006225">
    <property type="entry name" value="PsdUridine_synth_RluC/D"/>
</dbReference>
<accession>A0A411YKT4</accession>
<evidence type="ECO:0000313" key="9">
    <source>
        <dbReference type="Proteomes" id="UP000291469"/>
    </source>
</evidence>
<sequence length="306" mass="32430">MAEWAVDDAEAGGRLDAVVASRLGWSRGQAQARIATGRVMVDGRPAAKSDRVVAGTRVVVAEAPAPDPVPAPEGVPVRYRDAHLAVVAKPPGLVVHPGAGVRSGTLVHALEAMGIPLAPAEDPERPGIVHRLDRGTSGLLVVACDAEALEGLAEQLRRREVRRRYWVLVDGQPDPPSATVEAPLGRDPRQRSRYAVDPGGRPAVTHYDVVESLGEAARLDVRLETGRTHQVRVHLSTIGHPVCGDRTYGADPARADALGLGRPALHAAGLGFTHPVTGEWLAFEEPLPDDLESALGVLRDRAGTQE</sequence>
<dbReference type="CDD" id="cd02869">
    <property type="entry name" value="PseudoU_synth_RluA_like"/>
    <property type="match status" value="1"/>
</dbReference>
<dbReference type="EMBL" id="CP036402">
    <property type="protein sequence ID" value="QBI21829.1"/>
    <property type="molecule type" value="Genomic_DNA"/>
</dbReference>
<dbReference type="PROSITE" id="PS01129">
    <property type="entry name" value="PSI_RLU"/>
    <property type="match status" value="1"/>
</dbReference>
<gene>
    <name evidence="8" type="ORF">ER308_00055</name>
</gene>
<evidence type="ECO:0000256" key="6">
    <source>
        <dbReference type="RuleBase" id="RU362028"/>
    </source>
</evidence>
<keyword evidence="9" id="KW-1185">Reference proteome</keyword>
<reference evidence="8 9" key="1">
    <citation type="submission" date="2019-01" db="EMBL/GenBank/DDBJ databases">
        <title>Egibacter rhizosphaerae EGI 80759T.</title>
        <authorList>
            <person name="Chen D.-D."/>
            <person name="Tian Y."/>
            <person name="Jiao J.-Y."/>
            <person name="Zhang X.-T."/>
            <person name="Zhang Y.-G."/>
            <person name="Zhang Y."/>
            <person name="Xiao M."/>
            <person name="Shu W.-S."/>
            <person name="Li W.-J."/>
        </authorList>
    </citation>
    <scope>NUCLEOTIDE SEQUENCE [LARGE SCALE GENOMIC DNA]</scope>
    <source>
        <strain evidence="8 9">EGI 80759</strain>
    </source>
</reference>
<dbReference type="KEGG" id="erz:ER308_00055"/>
<dbReference type="InterPro" id="IPR020103">
    <property type="entry name" value="PsdUridine_synth_cat_dom_sf"/>
</dbReference>
<proteinExistence type="inferred from homology"/>
<dbReference type="GO" id="GO:0120159">
    <property type="term" value="F:rRNA pseudouridine synthase activity"/>
    <property type="evidence" value="ECO:0007669"/>
    <property type="project" value="UniProtKB-ARBA"/>
</dbReference>
<dbReference type="SUPFAM" id="SSF55174">
    <property type="entry name" value="Alpha-L RNA-binding motif"/>
    <property type="match status" value="1"/>
</dbReference>